<dbReference type="PROSITE" id="PS50853">
    <property type="entry name" value="FN3"/>
    <property type="match status" value="2"/>
</dbReference>
<reference evidence="7" key="1">
    <citation type="submission" date="2022-11" db="UniProtKB">
        <authorList>
            <consortium name="WormBaseParasite"/>
        </authorList>
    </citation>
    <scope>IDENTIFICATION</scope>
</reference>
<keyword evidence="3" id="KW-0393">Immunoglobulin domain</keyword>
<dbReference type="FunFam" id="2.60.40.10:FF:000160">
    <property type="entry name" value="Titin a"/>
    <property type="match status" value="1"/>
</dbReference>
<dbReference type="CDD" id="cd00063">
    <property type="entry name" value="FN3"/>
    <property type="match status" value="2"/>
</dbReference>
<feature type="domain" description="Ig-like" evidence="4">
    <location>
        <begin position="24"/>
        <end position="130"/>
    </location>
</feature>
<dbReference type="PRINTS" id="PR00014">
    <property type="entry name" value="FNTYPEIII"/>
</dbReference>
<dbReference type="FunFam" id="2.60.40.10:FF:000056">
    <property type="entry name" value="twitchin isoform X4"/>
    <property type="match status" value="1"/>
</dbReference>
<name>A0A915JLD4_ROMCU</name>
<dbReference type="OMA" id="EICIDAY"/>
<dbReference type="InterPro" id="IPR003599">
    <property type="entry name" value="Ig_sub"/>
</dbReference>
<dbReference type="PANTHER" id="PTHR13817:SF151">
    <property type="entry name" value="TITIN"/>
    <property type="match status" value="1"/>
</dbReference>
<dbReference type="InterPro" id="IPR036179">
    <property type="entry name" value="Ig-like_dom_sf"/>
</dbReference>
<proteinExistence type="predicted"/>
<organism evidence="6 7">
    <name type="scientific">Romanomermis culicivorax</name>
    <name type="common">Nematode worm</name>
    <dbReference type="NCBI Taxonomy" id="13658"/>
    <lineage>
        <taxon>Eukaryota</taxon>
        <taxon>Metazoa</taxon>
        <taxon>Ecdysozoa</taxon>
        <taxon>Nematoda</taxon>
        <taxon>Enoplea</taxon>
        <taxon>Dorylaimia</taxon>
        <taxon>Mermithida</taxon>
        <taxon>Mermithoidea</taxon>
        <taxon>Mermithidae</taxon>
        <taxon>Romanomermis</taxon>
    </lineage>
</organism>
<dbReference type="GO" id="GO:0031430">
    <property type="term" value="C:M band"/>
    <property type="evidence" value="ECO:0007669"/>
    <property type="project" value="TreeGrafter"/>
</dbReference>
<keyword evidence="1" id="KW-0677">Repeat</keyword>
<dbReference type="CDD" id="cd00096">
    <property type="entry name" value="Ig"/>
    <property type="match status" value="2"/>
</dbReference>
<evidence type="ECO:0000313" key="6">
    <source>
        <dbReference type="Proteomes" id="UP000887565"/>
    </source>
</evidence>
<evidence type="ECO:0000256" key="2">
    <source>
        <dbReference type="ARBA" id="ARBA00023157"/>
    </source>
</evidence>
<dbReference type="Gene3D" id="2.60.40.10">
    <property type="entry name" value="Immunoglobulins"/>
    <property type="match status" value="8"/>
</dbReference>
<feature type="domain" description="Ig-like" evidence="4">
    <location>
        <begin position="374"/>
        <end position="432"/>
    </location>
</feature>
<evidence type="ECO:0000259" key="5">
    <source>
        <dbReference type="PROSITE" id="PS50853"/>
    </source>
</evidence>
<dbReference type="PROSITE" id="PS50835">
    <property type="entry name" value="IG_LIKE"/>
    <property type="match status" value="4"/>
</dbReference>
<feature type="domain" description="Ig-like" evidence="4">
    <location>
        <begin position="158"/>
        <end position="263"/>
    </location>
</feature>
<dbReference type="SUPFAM" id="SSF48726">
    <property type="entry name" value="Immunoglobulin"/>
    <property type="match status" value="6"/>
</dbReference>
<feature type="domain" description="Fibronectin type-III" evidence="5">
    <location>
        <begin position="749"/>
        <end position="843"/>
    </location>
</feature>
<protein>
    <submittedName>
        <fullName evidence="7">Uncharacterized protein</fullName>
    </submittedName>
</protein>
<dbReference type="SMART" id="SM00060">
    <property type="entry name" value="FN3"/>
    <property type="match status" value="2"/>
</dbReference>
<dbReference type="Pfam" id="PF00041">
    <property type="entry name" value="fn3"/>
    <property type="match status" value="2"/>
</dbReference>
<dbReference type="PANTHER" id="PTHR13817">
    <property type="entry name" value="TITIN"/>
    <property type="match status" value="1"/>
</dbReference>
<sequence>MMDRVSTPLMAADNRCPAKILEIPENITCMEATVKSDKQDKIFEPDYQIFTGETAILTCRVEGNPVPTFKWMKGTKELVAGGRFRHLTCTKDNSITLLMSKARSQDDGPYMVIVENELGSDTAAIKLYVTDPSGLDFRTVLKHREYEAWGADGKLEDPNLKKTEEERRSSLLPDRKKDHWEKELKDMSLQQGVDKVARLTCVFCKPNAKIRWYKLRTELFTGMKFKIINEKEVCTLIINALDQDDSGKYTCEANGVPTTCQLTVDEPPMKYEFEKPLSATSDLTRTREGTLDCKANNARAPVVWYRDGLEIDIDNKKYEEQRINRRRKLLIKNCVVEDEGIYKCTTKDDNTMCQLIVEAANKFLEKLKDMTGIEKEEITLQCATKDTRALVSWFKNGQRITPMVGSKYETKSRSGTHQLLIRKLELTDQDTYEIETGGLKGSCQLTVLEAERKPVINWKQKKVEAEVAKPLILKIPYSIKGTPQIVLNRNGQPIDINDPKEGIQIVVYPDYVEIQFDSCKKTDTGKYEMQMINSAGTSTAPFEMEVRDRPSPPEGPLEILDLTAENCRLKWRPPKDDGGMPVRGYIVEMKEAGGDWKKIGESKTLEFKVGNLKENGRYQFRVVAFNSVGKSDPLTGENIIAKNPARDVKFFCNVTFVLLKFSSHFPPIEKPSLDKNALKNLRVHVGEKIKYDNIKTGGEPEPDVFWFVNDKPIDNAERSDCGRYTITLRNSSGEDSATAMVVVVGRPSAPGAPLTVKEVMGEGCTLEWEAPDDDGGEPIQEYIIEAQEERGKFVEVGRIGGDRTTYKVRGLKNKTDYKFRVRAKNKEGESDNLVTDTPTTIRDPWGECRSRRPFSLFV</sequence>
<dbReference type="InterPro" id="IPR050964">
    <property type="entry name" value="Striated_Muscle_Regulatory"/>
</dbReference>
<dbReference type="AlphaFoldDB" id="A0A915JLD4"/>
<dbReference type="GO" id="GO:0045214">
    <property type="term" value="P:sarcomere organization"/>
    <property type="evidence" value="ECO:0007669"/>
    <property type="project" value="TreeGrafter"/>
</dbReference>
<feature type="domain" description="Fibronectin type-III" evidence="5">
    <location>
        <begin position="552"/>
        <end position="644"/>
    </location>
</feature>
<dbReference type="InterPro" id="IPR003598">
    <property type="entry name" value="Ig_sub2"/>
</dbReference>
<dbReference type="Pfam" id="PF07679">
    <property type="entry name" value="I-set"/>
    <property type="match status" value="3"/>
</dbReference>
<dbReference type="FunFam" id="2.60.40.10:FF:000032">
    <property type="entry name" value="palladin isoform X1"/>
    <property type="match status" value="1"/>
</dbReference>
<dbReference type="SMART" id="SM00408">
    <property type="entry name" value="IGc2"/>
    <property type="match status" value="4"/>
</dbReference>
<keyword evidence="6" id="KW-1185">Reference proteome</keyword>
<dbReference type="InterPro" id="IPR003961">
    <property type="entry name" value="FN3_dom"/>
</dbReference>
<evidence type="ECO:0000313" key="7">
    <source>
        <dbReference type="WBParaSite" id="nRc.2.0.1.t26836-RA"/>
    </source>
</evidence>
<dbReference type="SUPFAM" id="SSF49265">
    <property type="entry name" value="Fibronectin type III"/>
    <property type="match status" value="2"/>
</dbReference>
<keyword evidence="2" id="KW-1015">Disulfide bond</keyword>
<evidence type="ECO:0000259" key="4">
    <source>
        <dbReference type="PROSITE" id="PS50835"/>
    </source>
</evidence>
<evidence type="ECO:0000256" key="3">
    <source>
        <dbReference type="ARBA" id="ARBA00023319"/>
    </source>
</evidence>
<evidence type="ECO:0000256" key="1">
    <source>
        <dbReference type="ARBA" id="ARBA00022737"/>
    </source>
</evidence>
<dbReference type="InterPro" id="IPR013783">
    <property type="entry name" value="Ig-like_fold"/>
</dbReference>
<dbReference type="Proteomes" id="UP000887565">
    <property type="component" value="Unplaced"/>
</dbReference>
<dbReference type="InterPro" id="IPR036116">
    <property type="entry name" value="FN3_sf"/>
</dbReference>
<dbReference type="WBParaSite" id="nRc.2.0.1.t26836-RA">
    <property type="protein sequence ID" value="nRc.2.0.1.t26836-RA"/>
    <property type="gene ID" value="nRc.2.0.1.g26836"/>
</dbReference>
<feature type="domain" description="Ig-like" evidence="4">
    <location>
        <begin position="268"/>
        <end position="350"/>
    </location>
</feature>
<accession>A0A915JLD4</accession>
<dbReference type="InterPro" id="IPR013098">
    <property type="entry name" value="Ig_I-set"/>
</dbReference>
<dbReference type="InterPro" id="IPR007110">
    <property type="entry name" value="Ig-like_dom"/>
</dbReference>
<dbReference type="SMART" id="SM00409">
    <property type="entry name" value="IG"/>
    <property type="match status" value="6"/>
</dbReference>